<dbReference type="SUPFAM" id="SSF56672">
    <property type="entry name" value="DNA/RNA polymerases"/>
    <property type="match status" value="1"/>
</dbReference>
<dbReference type="CDD" id="cd09274">
    <property type="entry name" value="RNase_HI_RT_Ty3"/>
    <property type="match status" value="1"/>
</dbReference>
<feature type="non-terminal residue" evidence="10">
    <location>
        <position position="349"/>
    </location>
</feature>
<evidence type="ECO:0000256" key="2">
    <source>
        <dbReference type="ARBA" id="ARBA00022695"/>
    </source>
</evidence>
<feature type="domain" description="Reverse transcriptase" evidence="7">
    <location>
        <begin position="2"/>
        <end position="82"/>
    </location>
</feature>
<dbReference type="Pfam" id="PF00078">
    <property type="entry name" value="RVT_1"/>
    <property type="match status" value="1"/>
</dbReference>
<dbReference type="InterPro" id="IPR043502">
    <property type="entry name" value="DNA/RNA_pol_sf"/>
</dbReference>
<dbReference type="STRING" id="39966.A0A369JBF9"/>
<evidence type="ECO:0000256" key="4">
    <source>
        <dbReference type="ARBA" id="ARBA00022759"/>
    </source>
</evidence>
<dbReference type="InterPro" id="IPR041373">
    <property type="entry name" value="RT_RNaseH"/>
</dbReference>
<dbReference type="EMBL" id="LUEZ02000080">
    <property type="protein sequence ID" value="RDB19441.1"/>
    <property type="molecule type" value="Genomic_DNA"/>
</dbReference>
<dbReference type="Gene3D" id="3.30.70.270">
    <property type="match status" value="2"/>
</dbReference>
<keyword evidence="1" id="KW-0808">Transferase</keyword>
<evidence type="ECO:0000313" key="9">
    <source>
        <dbReference type="EMBL" id="RDB19217.1"/>
    </source>
</evidence>
<keyword evidence="3" id="KW-0540">Nuclease</keyword>
<organism evidence="10 11">
    <name type="scientific">Hypsizygus marmoreus</name>
    <name type="common">White beech mushroom</name>
    <name type="synonym">Agaricus marmoreus</name>
    <dbReference type="NCBI Taxonomy" id="39966"/>
    <lineage>
        <taxon>Eukaryota</taxon>
        <taxon>Fungi</taxon>
        <taxon>Dikarya</taxon>
        <taxon>Basidiomycota</taxon>
        <taxon>Agaricomycotina</taxon>
        <taxon>Agaricomycetes</taxon>
        <taxon>Agaricomycetidae</taxon>
        <taxon>Agaricales</taxon>
        <taxon>Tricholomatineae</taxon>
        <taxon>Lyophyllaceae</taxon>
        <taxon>Hypsizygus</taxon>
    </lineage>
</organism>
<name>A0A369JBF9_HYPMA</name>
<gene>
    <name evidence="10" type="primary">TY3B-G_1</name>
    <name evidence="9" type="synonym">TY3B-G_4</name>
    <name evidence="10" type="ORF">Hypma_013738</name>
    <name evidence="9" type="ORF">Hypma_013744</name>
</gene>
<keyword evidence="11" id="KW-1185">Reference proteome</keyword>
<dbReference type="InterPro" id="IPR050951">
    <property type="entry name" value="Retrovirus_Pol_polyprotein"/>
</dbReference>
<comment type="caution">
    <text evidence="10">The sequence shown here is derived from an EMBL/GenBank/DDBJ whole genome shotgun (WGS) entry which is preliminary data.</text>
</comment>
<evidence type="ECO:0000256" key="6">
    <source>
        <dbReference type="ARBA" id="ARBA00022918"/>
    </source>
</evidence>
<dbReference type="EMBL" id="LUEZ02000080">
    <property type="protein sequence ID" value="RDB19217.1"/>
    <property type="molecule type" value="Genomic_DNA"/>
</dbReference>
<dbReference type="PANTHER" id="PTHR37984">
    <property type="entry name" value="PROTEIN CBG26694"/>
    <property type="match status" value="1"/>
</dbReference>
<evidence type="ECO:0000313" key="11">
    <source>
        <dbReference type="Proteomes" id="UP000076154"/>
    </source>
</evidence>
<dbReference type="GO" id="GO:0004519">
    <property type="term" value="F:endonuclease activity"/>
    <property type="evidence" value="ECO:0007669"/>
    <property type="project" value="UniProtKB-KW"/>
</dbReference>
<dbReference type="InterPro" id="IPR000477">
    <property type="entry name" value="RT_dom"/>
</dbReference>
<evidence type="ECO:0000256" key="3">
    <source>
        <dbReference type="ARBA" id="ARBA00022722"/>
    </source>
</evidence>
<dbReference type="PANTHER" id="PTHR37984:SF5">
    <property type="entry name" value="PROTEIN NYNRIN-LIKE"/>
    <property type="match status" value="1"/>
</dbReference>
<keyword evidence="6" id="KW-0695">RNA-directed DNA polymerase</keyword>
<dbReference type="GO" id="GO:0016787">
    <property type="term" value="F:hydrolase activity"/>
    <property type="evidence" value="ECO:0007669"/>
    <property type="project" value="UniProtKB-KW"/>
</dbReference>
<evidence type="ECO:0000313" key="10">
    <source>
        <dbReference type="EMBL" id="RDB19441.1"/>
    </source>
</evidence>
<sequence>MQIGDCNAPATFQRLMTSIFRDAIGKFMHVYLDDIFIFSNSIEEHEQHLRVVFERLRDSELYLKWKKCELYADCVDCLGHIIDDQGIHPDADKLSRIREWRVPRTYNDVQRFVGLVNYLGNFLPDISAYTGPLMSMTQNGTPFYWRPIHQRCFDMIKRICCRTPIIRPIEPKTDEPIWLICDASKSGVGAMYGQGPTWLQCRPAGFMSKKFTNAQRNYAVHELETLAILEAFQKWEDKLVGYKIHIITDHKALEFFKTQMNLSNRQRRWMDYMSKFNFDITYVKGELNKVADCLSRYYESDLPEEAHDVYDYVRADQRIDPTGEDMPAHRFQEVTERVVELRAMRDGEV</sequence>
<dbReference type="CDD" id="cd01647">
    <property type="entry name" value="RT_LTR"/>
    <property type="match status" value="1"/>
</dbReference>
<dbReference type="Proteomes" id="UP000076154">
    <property type="component" value="Unassembled WGS sequence"/>
</dbReference>
<evidence type="ECO:0000259" key="7">
    <source>
        <dbReference type="Pfam" id="PF00078"/>
    </source>
</evidence>
<dbReference type="InParanoid" id="A0A369JBF9"/>
<accession>A0A369JBF9</accession>
<dbReference type="FunFam" id="3.30.70.270:FF:000003">
    <property type="entry name" value="Transposon Ty3-G Gag-Pol polyprotein"/>
    <property type="match status" value="1"/>
</dbReference>
<dbReference type="InterPro" id="IPR043128">
    <property type="entry name" value="Rev_trsase/Diguanyl_cyclase"/>
</dbReference>
<evidence type="ECO:0000259" key="8">
    <source>
        <dbReference type="Pfam" id="PF17917"/>
    </source>
</evidence>
<feature type="domain" description="Reverse transcriptase RNase H-like" evidence="8">
    <location>
        <begin position="174"/>
        <end position="276"/>
    </location>
</feature>
<reference evidence="10 11" key="1">
    <citation type="submission" date="2018-04" db="EMBL/GenBank/DDBJ databases">
        <title>Whole genome sequencing of Hypsizygus marmoreus.</title>
        <authorList>
            <person name="Choi I.-G."/>
            <person name="Min B."/>
            <person name="Kim J.-G."/>
            <person name="Kim S."/>
            <person name="Oh Y.-L."/>
            <person name="Kong W.-S."/>
            <person name="Park H."/>
            <person name="Jeong J."/>
            <person name="Song E.-S."/>
        </authorList>
    </citation>
    <scope>NUCLEOTIDE SEQUENCE [LARGE SCALE GENOMIC DNA]</scope>
    <source>
        <strain evidence="10 11">51987-8</strain>
    </source>
</reference>
<evidence type="ECO:0000256" key="1">
    <source>
        <dbReference type="ARBA" id="ARBA00022679"/>
    </source>
</evidence>
<dbReference type="GO" id="GO:0003964">
    <property type="term" value="F:RNA-directed DNA polymerase activity"/>
    <property type="evidence" value="ECO:0007669"/>
    <property type="project" value="UniProtKB-KW"/>
</dbReference>
<dbReference type="OrthoDB" id="1750432at2759"/>
<dbReference type="AlphaFoldDB" id="A0A369JBF9"/>
<proteinExistence type="predicted"/>
<evidence type="ECO:0000256" key="5">
    <source>
        <dbReference type="ARBA" id="ARBA00022801"/>
    </source>
</evidence>
<keyword evidence="2" id="KW-0548">Nucleotidyltransferase</keyword>
<protein>
    <submittedName>
        <fullName evidence="10">Transposon Ty3-G Gag-Pol polyprotein</fullName>
    </submittedName>
</protein>
<keyword evidence="5" id="KW-0378">Hydrolase</keyword>
<dbReference type="Pfam" id="PF17917">
    <property type="entry name" value="RT_RNaseH"/>
    <property type="match status" value="1"/>
</dbReference>
<keyword evidence="4" id="KW-0255">Endonuclease</keyword>